<proteinExistence type="predicted"/>
<dbReference type="Proteomes" id="UP000281245">
    <property type="component" value="Unassembled WGS sequence"/>
</dbReference>
<keyword evidence="4" id="KW-0472">Membrane</keyword>
<keyword evidence="2" id="KW-1003">Cell membrane</keyword>
<dbReference type="InterPro" id="IPR050375">
    <property type="entry name" value="MFS_TsgA-like"/>
</dbReference>
<gene>
    <name evidence="5" type="ORF">D0869_00660</name>
</gene>
<feature type="transmembrane region" description="Helical" evidence="4">
    <location>
        <begin position="154"/>
        <end position="173"/>
    </location>
</feature>
<dbReference type="InterPro" id="IPR011701">
    <property type="entry name" value="MFS"/>
</dbReference>
<evidence type="ECO:0000256" key="1">
    <source>
        <dbReference type="ARBA" id="ARBA00004429"/>
    </source>
</evidence>
<dbReference type="InterPro" id="IPR036259">
    <property type="entry name" value="MFS_trans_sf"/>
</dbReference>
<comment type="caution">
    <text evidence="5">The sequence shown here is derived from an EMBL/GenBank/DDBJ whole genome shotgun (WGS) entry which is preliminary data.</text>
</comment>
<dbReference type="PANTHER" id="PTHR43702:SF3">
    <property type="entry name" value="PROTEIN TSGA"/>
    <property type="match status" value="1"/>
</dbReference>
<evidence type="ECO:0000256" key="3">
    <source>
        <dbReference type="SAM" id="MobiDB-lite"/>
    </source>
</evidence>
<dbReference type="Pfam" id="PF07690">
    <property type="entry name" value="MFS_1"/>
    <property type="match status" value="1"/>
</dbReference>
<name>A0A3M6XFX3_HORWE</name>
<dbReference type="VEuPathDB" id="FungiDB:BTJ68_15106"/>
<reference evidence="5 6" key="1">
    <citation type="journal article" date="2018" name="BMC Genomics">
        <title>Genomic evidence for intraspecific hybridization in a clonal and extremely halotolerant yeast.</title>
        <authorList>
            <person name="Gostincar C."/>
            <person name="Stajich J.E."/>
            <person name="Zupancic J."/>
            <person name="Zalar P."/>
            <person name="Gunde-Cimerman N."/>
        </authorList>
    </citation>
    <scope>NUCLEOTIDE SEQUENCE [LARGE SCALE GENOMIC DNA]</scope>
    <source>
        <strain evidence="5 6">EXF-6656</strain>
    </source>
</reference>
<keyword evidence="4" id="KW-0812">Transmembrane</keyword>
<feature type="region of interest" description="Disordered" evidence="3">
    <location>
        <begin position="1"/>
        <end position="22"/>
    </location>
</feature>
<dbReference type="EMBL" id="QWIJ01000021">
    <property type="protein sequence ID" value="RMX89702.1"/>
    <property type="molecule type" value="Genomic_DNA"/>
</dbReference>
<feature type="transmembrane region" description="Helical" evidence="4">
    <location>
        <begin position="96"/>
        <end position="117"/>
    </location>
</feature>
<organism evidence="5 6">
    <name type="scientific">Hortaea werneckii</name>
    <name type="common">Black yeast</name>
    <name type="synonym">Cladosporium werneckii</name>
    <dbReference type="NCBI Taxonomy" id="91943"/>
    <lineage>
        <taxon>Eukaryota</taxon>
        <taxon>Fungi</taxon>
        <taxon>Dikarya</taxon>
        <taxon>Ascomycota</taxon>
        <taxon>Pezizomycotina</taxon>
        <taxon>Dothideomycetes</taxon>
        <taxon>Dothideomycetidae</taxon>
        <taxon>Mycosphaerellales</taxon>
        <taxon>Teratosphaeriaceae</taxon>
        <taxon>Hortaea</taxon>
    </lineage>
</organism>
<feature type="transmembrane region" description="Helical" evidence="4">
    <location>
        <begin position="356"/>
        <end position="374"/>
    </location>
</feature>
<dbReference type="SUPFAM" id="SSF103473">
    <property type="entry name" value="MFS general substrate transporter"/>
    <property type="match status" value="1"/>
</dbReference>
<feature type="transmembrane region" description="Helical" evidence="4">
    <location>
        <begin position="330"/>
        <end position="349"/>
    </location>
</feature>
<evidence type="ECO:0000256" key="2">
    <source>
        <dbReference type="ARBA" id="ARBA00022475"/>
    </source>
</evidence>
<evidence type="ECO:0000313" key="6">
    <source>
        <dbReference type="Proteomes" id="UP000281245"/>
    </source>
</evidence>
<dbReference type="AlphaFoldDB" id="A0A3M6XFX3"/>
<comment type="subcellular location">
    <subcellularLocation>
        <location evidence="1">Cell inner membrane</location>
        <topology evidence="1">Multi-pass membrane protein</topology>
    </subcellularLocation>
</comment>
<feature type="transmembrane region" description="Helical" evidence="4">
    <location>
        <begin position="413"/>
        <end position="430"/>
    </location>
</feature>
<protein>
    <recommendedName>
        <fullName evidence="7">Major facilitator superfamily (MFS) profile domain-containing protein</fullName>
    </recommendedName>
</protein>
<feature type="transmembrane region" description="Helical" evidence="4">
    <location>
        <begin position="442"/>
        <end position="463"/>
    </location>
</feature>
<dbReference type="GO" id="GO:0005886">
    <property type="term" value="C:plasma membrane"/>
    <property type="evidence" value="ECO:0007669"/>
    <property type="project" value="UniProtKB-SubCell"/>
</dbReference>
<evidence type="ECO:0008006" key="7">
    <source>
        <dbReference type="Google" id="ProtNLM"/>
    </source>
</evidence>
<accession>A0A3M6XFX3</accession>
<dbReference type="PANTHER" id="PTHR43702">
    <property type="entry name" value="L-FUCOSE-PROTON SYMPORTER"/>
    <property type="match status" value="1"/>
</dbReference>
<evidence type="ECO:0000256" key="4">
    <source>
        <dbReference type="SAM" id="Phobius"/>
    </source>
</evidence>
<sequence>MLLRAPSSESDINLEHHQPDPTNLQATRQSLISPKMAGGVPINTVPVDYLTGRKLIFPLCLIISLFFLWGFSYGLLDVLNKHFQEVLKITKLESTGLQVMYFGGGYLCFSPVAAEVLKRKGYKITILMGLAFYSIGAVMFWPTAHFSTPDNTKAAFGGFLVCTLVIACGLATLETAANSYAVVIGSPEMASARLQFCQSWNGVASFIGPLIASKAFFSGEASDDLTNVQYVYLAVACAGAAVAVLFFFAKLPEVKEDTGRRGSVTDATLEMAVGADGKVIGEGPLYKQYNMIFGFIAQFCYVGAQVTIATFFINYVTENADYTAAKASQMLSYGLIVFTVGRFIAAGLATVFESNFLLTIYACCAIAFNAYIAAGHGTSAVGVLIAIFFFEAPMYPTIFTLGTANLGRHTRRGAGILVMGVSGGAVFPPIQGAIADAANTRISYVVPLVGFCVVLAYVAFHWARHGFHVLRIKAEPVIATSFEGGALGGVVETVHYDAKRLDSTAHEEIRRASVGGVTVKGVTGGVNAH</sequence>
<feature type="transmembrane region" description="Helical" evidence="4">
    <location>
        <begin position="292"/>
        <end position="315"/>
    </location>
</feature>
<evidence type="ECO:0000313" key="5">
    <source>
        <dbReference type="EMBL" id="RMX89702.1"/>
    </source>
</evidence>
<keyword evidence="4" id="KW-1133">Transmembrane helix</keyword>
<dbReference type="GO" id="GO:0022857">
    <property type="term" value="F:transmembrane transporter activity"/>
    <property type="evidence" value="ECO:0007669"/>
    <property type="project" value="InterPro"/>
</dbReference>
<dbReference type="OrthoDB" id="546893at2759"/>
<feature type="transmembrane region" description="Helical" evidence="4">
    <location>
        <begin position="229"/>
        <end position="251"/>
    </location>
</feature>
<feature type="transmembrane region" description="Helical" evidence="4">
    <location>
        <begin position="124"/>
        <end position="142"/>
    </location>
</feature>
<dbReference type="Gene3D" id="1.20.1250.20">
    <property type="entry name" value="MFS general substrate transporter like domains"/>
    <property type="match status" value="2"/>
</dbReference>
<feature type="transmembrane region" description="Helical" evidence="4">
    <location>
        <begin position="380"/>
        <end position="401"/>
    </location>
</feature>
<feature type="transmembrane region" description="Helical" evidence="4">
    <location>
        <begin position="55"/>
        <end position="76"/>
    </location>
</feature>